<accession>A0A1M5ZP08</accession>
<dbReference type="SUPFAM" id="SSF46785">
    <property type="entry name" value="Winged helix' DNA-binding domain"/>
    <property type="match status" value="1"/>
</dbReference>
<feature type="domain" description="HTH iclR-type" evidence="4">
    <location>
        <begin position="14"/>
        <end position="76"/>
    </location>
</feature>
<sequence length="259" mass="28649">MINMAPKESNNYSAPMVYKSFAILKEIAKAQGTLGVSDISRQLNFNKSTVYGVTQAFLDLGVLRQDESNKKFRLGPALIQLSNQSLASVSLRSIARPYMIQLAHDFAETVFLGRFDEDGLTIIEKAESSSELKISAPIGTRLPFFAGSSAKTFLANLEDDAQKRIIMERGLPKFTEKTITNVDEYLIELQKVRQQGYATDFQEYLHGVNAVSVALLDKSGLFLASIYIVGFSNSFTGDKMQLAAEVAKNFSKEITEFVG</sequence>
<keyword evidence="1" id="KW-0805">Transcription regulation</keyword>
<feature type="domain" description="IclR-ED" evidence="5">
    <location>
        <begin position="77"/>
        <end position="259"/>
    </location>
</feature>
<dbReference type="Pfam" id="PF09339">
    <property type="entry name" value="HTH_IclR"/>
    <property type="match status" value="1"/>
</dbReference>
<evidence type="ECO:0000313" key="6">
    <source>
        <dbReference type="EMBL" id="SHI25934.1"/>
    </source>
</evidence>
<evidence type="ECO:0000256" key="3">
    <source>
        <dbReference type="ARBA" id="ARBA00023163"/>
    </source>
</evidence>
<name>A0A1M5ZP08_9FIRM</name>
<dbReference type="Gene3D" id="1.10.10.10">
    <property type="entry name" value="Winged helix-like DNA-binding domain superfamily/Winged helix DNA-binding domain"/>
    <property type="match status" value="1"/>
</dbReference>
<keyword evidence="3" id="KW-0804">Transcription</keyword>
<dbReference type="InterPro" id="IPR014757">
    <property type="entry name" value="Tscrpt_reg_IclR_C"/>
</dbReference>
<evidence type="ECO:0000259" key="5">
    <source>
        <dbReference type="PROSITE" id="PS51078"/>
    </source>
</evidence>
<organism evidence="6 7">
    <name type="scientific">Desulfosporosinus lacus DSM 15449</name>
    <dbReference type="NCBI Taxonomy" id="1121420"/>
    <lineage>
        <taxon>Bacteria</taxon>
        <taxon>Bacillati</taxon>
        <taxon>Bacillota</taxon>
        <taxon>Clostridia</taxon>
        <taxon>Eubacteriales</taxon>
        <taxon>Desulfitobacteriaceae</taxon>
        <taxon>Desulfosporosinus</taxon>
    </lineage>
</organism>
<dbReference type="SUPFAM" id="SSF55781">
    <property type="entry name" value="GAF domain-like"/>
    <property type="match status" value="1"/>
</dbReference>
<dbReference type="InterPro" id="IPR005471">
    <property type="entry name" value="Tscrpt_reg_IclR_N"/>
</dbReference>
<dbReference type="PANTHER" id="PTHR30136:SF8">
    <property type="entry name" value="TRANSCRIPTIONAL REGULATORY PROTEIN"/>
    <property type="match status" value="1"/>
</dbReference>
<reference evidence="7" key="1">
    <citation type="submission" date="2016-11" db="EMBL/GenBank/DDBJ databases">
        <authorList>
            <person name="Varghese N."/>
            <person name="Submissions S."/>
        </authorList>
    </citation>
    <scope>NUCLEOTIDE SEQUENCE [LARGE SCALE GENOMIC DNA]</scope>
    <source>
        <strain evidence="7">DSM 15449</strain>
    </source>
</reference>
<evidence type="ECO:0000313" key="7">
    <source>
        <dbReference type="Proteomes" id="UP000183954"/>
    </source>
</evidence>
<dbReference type="InterPro" id="IPR029016">
    <property type="entry name" value="GAF-like_dom_sf"/>
</dbReference>
<dbReference type="Gene3D" id="3.30.450.40">
    <property type="match status" value="1"/>
</dbReference>
<dbReference type="PANTHER" id="PTHR30136">
    <property type="entry name" value="HELIX-TURN-HELIX TRANSCRIPTIONAL REGULATOR, ICLR FAMILY"/>
    <property type="match status" value="1"/>
</dbReference>
<dbReference type="GO" id="GO:0045892">
    <property type="term" value="P:negative regulation of DNA-templated transcription"/>
    <property type="evidence" value="ECO:0007669"/>
    <property type="project" value="TreeGrafter"/>
</dbReference>
<dbReference type="STRING" id="1121420.SAMN02746098_03502"/>
<dbReference type="PROSITE" id="PS51078">
    <property type="entry name" value="ICLR_ED"/>
    <property type="match status" value="1"/>
</dbReference>
<dbReference type="PROSITE" id="PS51077">
    <property type="entry name" value="HTH_ICLR"/>
    <property type="match status" value="1"/>
</dbReference>
<gene>
    <name evidence="6" type="ORF">SAMN02746098_03502</name>
</gene>
<dbReference type="Pfam" id="PF01614">
    <property type="entry name" value="IclR_C"/>
    <property type="match status" value="1"/>
</dbReference>
<dbReference type="AlphaFoldDB" id="A0A1M5ZP08"/>
<dbReference type="InterPro" id="IPR036388">
    <property type="entry name" value="WH-like_DNA-bd_sf"/>
</dbReference>
<dbReference type="Proteomes" id="UP000183954">
    <property type="component" value="Unassembled WGS sequence"/>
</dbReference>
<keyword evidence="2" id="KW-0238">DNA-binding</keyword>
<keyword evidence="7" id="KW-1185">Reference proteome</keyword>
<dbReference type="GO" id="GO:0003700">
    <property type="term" value="F:DNA-binding transcription factor activity"/>
    <property type="evidence" value="ECO:0007669"/>
    <property type="project" value="TreeGrafter"/>
</dbReference>
<dbReference type="EMBL" id="FQXJ01000013">
    <property type="protein sequence ID" value="SHI25934.1"/>
    <property type="molecule type" value="Genomic_DNA"/>
</dbReference>
<protein>
    <submittedName>
        <fullName evidence="6">Transcriptional regulator, IclR family</fullName>
    </submittedName>
</protein>
<dbReference type="SMART" id="SM00346">
    <property type="entry name" value="HTH_ICLR"/>
    <property type="match status" value="1"/>
</dbReference>
<dbReference type="GO" id="GO:0003677">
    <property type="term" value="F:DNA binding"/>
    <property type="evidence" value="ECO:0007669"/>
    <property type="project" value="UniProtKB-KW"/>
</dbReference>
<dbReference type="InterPro" id="IPR036390">
    <property type="entry name" value="WH_DNA-bd_sf"/>
</dbReference>
<evidence type="ECO:0000259" key="4">
    <source>
        <dbReference type="PROSITE" id="PS51077"/>
    </source>
</evidence>
<dbReference type="InterPro" id="IPR050707">
    <property type="entry name" value="HTH_MetabolicPath_Reg"/>
</dbReference>
<evidence type="ECO:0000256" key="2">
    <source>
        <dbReference type="ARBA" id="ARBA00023125"/>
    </source>
</evidence>
<evidence type="ECO:0000256" key="1">
    <source>
        <dbReference type="ARBA" id="ARBA00023015"/>
    </source>
</evidence>
<proteinExistence type="predicted"/>